<evidence type="ECO:0000313" key="4">
    <source>
        <dbReference type="Proteomes" id="UP001626550"/>
    </source>
</evidence>
<name>A0ABD2QFX2_9PLAT</name>
<dbReference type="AlphaFoldDB" id="A0ABD2QFX2"/>
<feature type="signal peptide" evidence="2">
    <location>
        <begin position="1"/>
        <end position="19"/>
    </location>
</feature>
<evidence type="ECO:0008006" key="5">
    <source>
        <dbReference type="Google" id="ProtNLM"/>
    </source>
</evidence>
<feature type="chain" id="PRO_5044846220" description="Secreted protein" evidence="2">
    <location>
        <begin position="20"/>
        <end position="239"/>
    </location>
</feature>
<keyword evidence="4" id="KW-1185">Reference proteome</keyword>
<organism evidence="3 4">
    <name type="scientific">Cichlidogyrus casuarinus</name>
    <dbReference type="NCBI Taxonomy" id="1844966"/>
    <lineage>
        <taxon>Eukaryota</taxon>
        <taxon>Metazoa</taxon>
        <taxon>Spiralia</taxon>
        <taxon>Lophotrochozoa</taxon>
        <taxon>Platyhelminthes</taxon>
        <taxon>Monogenea</taxon>
        <taxon>Monopisthocotylea</taxon>
        <taxon>Dactylogyridea</taxon>
        <taxon>Ancyrocephalidae</taxon>
        <taxon>Cichlidogyrus</taxon>
    </lineage>
</organism>
<comment type="caution">
    <text evidence="3">The sequence shown here is derived from an EMBL/GenBank/DDBJ whole genome shotgun (WGS) entry which is preliminary data.</text>
</comment>
<proteinExistence type="predicted"/>
<evidence type="ECO:0000256" key="1">
    <source>
        <dbReference type="SAM" id="MobiDB-lite"/>
    </source>
</evidence>
<feature type="region of interest" description="Disordered" evidence="1">
    <location>
        <begin position="24"/>
        <end position="44"/>
    </location>
</feature>
<dbReference type="EMBL" id="JBJKFK010000285">
    <property type="protein sequence ID" value="KAL3318112.1"/>
    <property type="molecule type" value="Genomic_DNA"/>
</dbReference>
<evidence type="ECO:0000313" key="3">
    <source>
        <dbReference type="EMBL" id="KAL3318112.1"/>
    </source>
</evidence>
<gene>
    <name evidence="3" type="ORF">Ciccas_003221</name>
</gene>
<protein>
    <recommendedName>
        <fullName evidence="5">Secreted protein</fullName>
    </recommendedName>
</protein>
<dbReference type="Proteomes" id="UP001626550">
    <property type="component" value="Unassembled WGS sequence"/>
</dbReference>
<sequence>MKFFASILVCSSIIALTVAKGRGNNMQRPAGPKPGPSGFGTGIVDGPGPVLPPKSLCASRATASNCLSKLQNILSTNKTDVSTLVTCEKNVITQLKIDVKSFLAQTGVRFTQDYQARLFKSLIIAGLIGIKGEAALPKLDLASQYVTMLRTVPNLKTSTIDNTFNSLLGEYFKIFDQLMMDFNDLNELIDEAYAKLTTSAKPVIKKPTACTLPANLAALPPIWRAPGNHKDNFDGLLLA</sequence>
<keyword evidence="2" id="KW-0732">Signal</keyword>
<reference evidence="3 4" key="1">
    <citation type="submission" date="2024-11" db="EMBL/GenBank/DDBJ databases">
        <title>Adaptive evolution of stress response genes in parasites aligns with host niche diversity.</title>
        <authorList>
            <person name="Hahn C."/>
            <person name="Resl P."/>
        </authorList>
    </citation>
    <scope>NUCLEOTIDE SEQUENCE [LARGE SCALE GENOMIC DNA]</scope>
    <source>
        <strain evidence="3">EGGRZ-B1_66</strain>
        <tissue evidence="3">Body</tissue>
    </source>
</reference>
<evidence type="ECO:0000256" key="2">
    <source>
        <dbReference type="SAM" id="SignalP"/>
    </source>
</evidence>
<accession>A0ABD2QFX2</accession>